<comment type="caution">
    <text evidence="2">The sequence shown here is derived from an EMBL/GenBank/DDBJ whole genome shotgun (WGS) entry which is preliminary data.</text>
</comment>
<organism evidence="2 3">
    <name type="scientific">Coraliomargarita sinensis</name>
    <dbReference type="NCBI Taxonomy" id="2174842"/>
    <lineage>
        <taxon>Bacteria</taxon>
        <taxon>Pseudomonadati</taxon>
        <taxon>Verrucomicrobiota</taxon>
        <taxon>Opitutia</taxon>
        <taxon>Puniceicoccales</taxon>
        <taxon>Coraliomargaritaceae</taxon>
        <taxon>Coraliomargarita</taxon>
    </lineage>
</organism>
<dbReference type="EMBL" id="QHJQ01000010">
    <property type="protein sequence ID" value="PXA03285.1"/>
    <property type="molecule type" value="Genomic_DNA"/>
</dbReference>
<protein>
    <submittedName>
        <fullName evidence="2">Uncharacterized protein</fullName>
    </submittedName>
</protein>
<evidence type="ECO:0000313" key="2">
    <source>
        <dbReference type="EMBL" id="PXA03285.1"/>
    </source>
</evidence>
<reference evidence="2 3" key="1">
    <citation type="submission" date="2018-05" db="EMBL/GenBank/DDBJ databases">
        <title>Coraliomargarita sinensis sp. nov., isolated from a marine solar saltern.</title>
        <authorList>
            <person name="Zhou L.Y."/>
        </authorList>
    </citation>
    <scope>NUCLEOTIDE SEQUENCE [LARGE SCALE GENOMIC DNA]</scope>
    <source>
        <strain evidence="2 3">WN38</strain>
    </source>
</reference>
<accession>A0A317ZDD7</accession>
<name>A0A317ZDD7_9BACT</name>
<sequence>MWTSLGLLAASLPLSLPAYQQGSYFLIDVREDAKAASKTGRIVVAASVFQKKAPKAGTGIAAKAKRSEFETEITSLRTKDSDFGSPGSELIKKKKEGADSESSFGETVPASGGFFFDF</sequence>
<feature type="region of interest" description="Disordered" evidence="1">
    <location>
        <begin position="78"/>
        <end position="106"/>
    </location>
</feature>
<evidence type="ECO:0000256" key="1">
    <source>
        <dbReference type="SAM" id="MobiDB-lite"/>
    </source>
</evidence>
<evidence type="ECO:0000313" key="3">
    <source>
        <dbReference type="Proteomes" id="UP000247099"/>
    </source>
</evidence>
<gene>
    <name evidence="2" type="ORF">DDZ13_12730</name>
</gene>
<dbReference type="InParanoid" id="A0A317ZDD7"/>
<dbReference type="Proteomes" id="UP000247099">
    <property type="component" value="Unassembled WGS sequence"/>
</dbReference>
<dbReference type="AlphaFoldDB" id="A0A317ZDD7"/>
<keyword evidence="3" id="KW-1185">Reference proteome</keyword>
<proteinExistence type="predicted"/>